<keyword evidence="2" id="KW-0732">Signal</keyword>
<keyword evidence="4" id="KW-1185">Reference proteome</keyword>
<evidence type="ECO:0008006" key="5">
    <source>
        <dbReference type="Google" id="ProtNLM"/>
    </source>
</evidence>
<gene>
    <name evidence="3" type="ORF">AB0759_19210</name>
</gene>
<dbReference type="EMBL" id="JBFQGM010000007">
    <property type="protein sequence ID" value="MFL9462740.1"/>
    <property type="molecule type" value="Genomic_DNA"/>
</dbReference>
<protein>
    <recommendedName>
        <fullName evidence="5">Exosortase</fullName>
    </recommendedName>
</protein>
<feature type="signal peptide" evidence="2">
    <location>
        <begin position="1"/>
        <end position="30"/>
    </location>
</feature>
<keyword evidence="1" id="KW-0812">Transmembrane</keyword>
<sequence>MMISRSYALGLASVAVTLICFGLNTTKANAQTSYEFSATYDTVVTIDPSFRPDIGITRATITGESAEAPYGLSNFLSNTYGRFDPTTNISYFNADASAFGLENQPILGDRYYGGSNELYGTANDQAKFDFVNGTVQGGGTITLTGGEGIFKNAVGQITFTQNDRLTSTDLTAPFKGKALLKFSIQTPKAVPEPNTTAGVIGMGFVGLSYLLGKYSRKLKFRN</sequence>
<feature type="chain" id="PRO_5046481556" description="Exosortase" evidence="2">
    <location>
        <begin position="31"/>
        <end position="222"/>
    </location>
</feature>
<evidence type="ECO:0000313" key="4">
    <source>
        <dbReference type="Proteomes" id="UP001628874"/>
    </source>
</evidence>
<evidence type="ECO:0000256" key="1">
    <source>
        <dbReference type="SAM" id="Phobius"/>
    </source>
</evidence>
<name>A0ABW8WPK1_9CYAN</name>
<evidence type="ECO:0000313" key="3">
    <source>
        <dbReference type="EMBL" id="MFL9462740.1"/>
    </source>
</evidence>
<dbReference type="RefSeq" id="WP_237265887.1">
    <property type="nucleotide sequence ID" value="NZ_JBFQGM010000007.1"/>
</dbReference>
<reference evidence="3 4" key="1">
    <citation type="submission" date="2024-07" db="EMBL/GenBank/DDBJ databases">
        <authorList>
            <person name="Tripathy S."/>
        </authorList>
    </citation>
    <scope>NUCLEOTIDE SEQUENCE [LARGE SCALE GENOMIC DNA]</scope>
    <source>
        <strain evidence="3 4">VB-61278_2</strain>
    </source>
</reference>
<proteinExistence type="predicted"/>
<evidence type="ECO:0000256" key="2">
    <source>
        <dbReference type="SAM" id="SignalP"/>
    </source>
</evidence>
<comment type="caution">
    <text evidence="3">The sequence shown here is derived from an EMBL/GenBank/DDBJ whole genome shotgun (WGS) entry which is preliminary data.</text>
</comment>
<dbReference type="Proteomes" id="UP001628874">
    <property type="component" value="Unassembled WGS sequence"/>
</dbReference>
<organism evidence="3 4">
    <name type="scientific">Scytonema tolypothrichoides VB-61278_2</name>
    <dbReference type="NCBI Taxonomy" id="3232314"/>
    <lineage>
        <taxon>Bacteria</taxon>
        <taxon>Bacillati</taxon>
        <taxon>Cyanobacteriota</taxon>
        <taxon>Cyanophyceae</taxon>
        <taxon>Nostocales</taxon>
        <taxon>Scytonemataceae</taxon>
        <taxon>Scytonema</taxon>
    </lineage>
</organism>
<accession>A0ABW8WPK1</accession>
<keyword evidence="1" id="KW-1133">Transmembrane helix</keyword>
<keyword evidence="1" id="KW-0472">Membrane</keyword>
<feature type="transmembrane region" description="Helical" evidence="1">
    <location>
        <begin position="195"/>
        <end position="212"/>
    </location>
</feature>